<accession>A0A194PV19</accession>
<evidence type="ECO:0000313" key="3">
    <source>
        <dbReference type="Proteomes" id="UP000053268"/>
    </source>
</evidence>
<dbReference type="SMART" id="SM00587">
    <property type="entry name" value="CHK"/>
    <property type="match status" value="1"/>
</dbReference>
<name>A0A194PV19_PAPXU</name>
<reference evidence="2 3" key="1">
    <citation type="journal article" date="2015" name="Nat. Commun.">
        <title>Outbred genome sequencing and CRISPR/Cas9 gene editing in butterflies.</title>
        <authorList>
            <person name="Li X."/>
            <person name="Fan D."/>
            <person name="Zhang W."/>
            <person name="Liu G."/>
            <person name="Zhang L."/>
            <person name="Zhao L."/>
            <person name="Fang X."/>
            <person name="Chen L."/>
            <person name="Dong Y."/>
            <person name="Chen Y."/>
            <person name="Ding Y."/>
            <person name="Zhao R."/>
            <person name="Feng M."/>
            <person name="Zhu Y."/>
            <person name="Feng Y."/>
            <person name="Jiang X."/>
            <person name="Zhu D."/>
            <person name="Xiang H."/>
            <person name="Feng X."/>
            <person name="Li S."/>
            <person name="Wang J."/>
            <person name="Zhang G."/>
            <person name="Kronforst M.R."/>
            <person name="Wang W."/>
        </authorList>
    </citation>
    <scope>NUCLEOTIDE SEQUENCE [LARGE SCALE GENOMIC DNA]</scope>
    <source>
        <strain evidence="2">Ya'a_city_454_Px</strain>
        <tissue evidence="2">Whole body</tissue>
    </source>
</reference>
<gene>
    <name evidence="2" type="ORF">RR46_09074</name>
</gene>
<protein>
    <recommendedName>
        <fullName evidence="1">CHK kinase-like domain-containing protein</fullName>
    </recommendedName>
</protein>
<dbReference type="Proteomes" id="UP000053268">
    <property type="component" value="Unassembled WGS sequence"/>
</dbReference>
<dbReference type="InterPro" id="IPR004119">
    <property type="entry name" value="EcKL"/>
</dbReference>
<organism evidence="2 3">
    <name type="scientific">Papilio xuthus</name>
    <name type="common">Asian swallowtail butterfly</name>
    <dbReference type="NCBI Taxonomy" id="66420"/>
    <lineage>
        <taxon>Eukaryota</taxon>
        <taxon>Metazoa</taxon>
        <taxon>Ecdysozoa</taxon>
        <taxon>Arthropoda</taxon>
        <taxon>Hexapoda</taxon>
        <taxon>Insecta</taxon>
        <taxon>Pterygota</taxon>
        <taxon>Neoptera</taxon>
        <taxon>Endopterygota</taxon>
        <taxon>Lepidoptera</taxon>
        <taxon>Glossata</taxon>
        <taxon>Ditrysia</taxon>
        <taxon>Papilionoidea</taxon>
        <taxon>Papilionidae</taxon>
        <taxon>Papilioninae</taxon>
        <taxon>Papilio</taxon>
    </lineage>
</organism>
<dbReference type="InterPro" id="IPR011009">
    <property type="entry name" value="Kinase-like_dom_sf"/>
</dbReference>
<dbReference type="InterPro" id="IPR015897">
    <property type="entry name" value="CHK_kinase-like"/>
</dbReference>
<dbReference type="PANTHER" id="PTHR11012">
    <property type="entry name" value="PROTEIN KINASE-LIKE DOMAIN-CONTAINING"/>
    <property type="match status" value="1"/>
</dbReference>
<evidence type="ECO:0000259" key="1">
    <source>
        <dbReference type="SMART" id="SM00587"/>
    </source>
</evidence>
<evidence type="ECO:0000313" key="2">
    <source>
        <dbReference type="EMBL" id="KPI97167.1"/>
    </source>
</evidence>
<proteinExistence type="predicted"/>
<dbReference type="PANTHER" id="PTHR11012:SF30">
    <property type="entry name" value="PROTEIN KINASE-LIKE DOMAIN-CONTAINING"/>
    <property type="match status" value="1"/>
</dbReference>
<dbReference type="Gene3D" id="3.90.1200.10">
    <property type="match status" value="1"/>
</dbReference>
<dbReference type="SUPFAM" id="SSF56112">
    <property type="entry name" value="Protein kinase-like (PK-like)"/>
    <property type="match status" value="1"/>
</dbReference>
<keyword evidence="3" id="KW-1185">Reference proteome</keyword>
<dbReference type="Pfam" id="PF02958">
    <property type="entry name" value="EcKL"/>
    <property type="match status" value="1"/>
</dbReference>
<sequence length="405" mass="47571">MQVEETYQDFDTTKVVCTSKELPCSLQASLEKIAQKEGYLKYKILSRSISTEGGNYMAKLYEVDIKGKTPIGEKETNIFIKHSIPEFNLADVSEIYCRELFFYNEVSKVFTGLEDEAKIPVDERYRSAKSYYESNSEAIILQNLAKDGFTTVFRMDVMPLRFAELSIQQLAKFHTLSLVMERKRPEFFAKKIKNLKQIMQFEEKNLDFCKRMFDTSVAILETETKKKLNDNYSQLLEKYKKYISGDGTKFKCLCHGDYRMNNILMKMKEGEITEVIPVDYQIILYGSPMADFVYFIYGATDREFRKNHLDHLKDLYYATMKNYLKYFEMDVNETYPRKLFEDNFHECTDFGLLSLLFLGPFFFADENEVPDLSKDDLSTHTVSVDLKFKDRLQEVVQEMIENDKL</sequence>
<dbReference type="EMBL" id="KQ459590">
    <property type="protein sequence ID" value="KPI97167.1"/>
    <property type="molecule type" value="Genomic_DNA"/>
</dbReference>
<dbReference type="AlphaFoldDB" id="A0A194PV19"/>
<feature type="domain" description="CHK kinase-like" evidence="1">
    <location>
        <begin position="139"/>
        <end position="326"/>
    </location>
</feature>